<accession>A0A1F6B5C2</accession>
<organism evidence="1 2">
    <name type="scientific">Candidatus Gottesmanbacteria bacterium RIFCSPLOWO2_02_FULL_38_8</name>
    <dbReference type="NCBI Taxonomy" id="1798397"/>
    <lineage>
        <taxon>Bacteria</taxon>
        <taxon>Candidatus Gottesmaniibacteriota</taxon>
    </lineage>
</organism>
<reference evidence="1 2" key="1">
    <citation type="journal article" date="2016" name="Nat. Commun.">
        <title>Thousands of microbial genomes shed light on interconnected biogeochemical processes in an aquifer system.</title>
        <authorList>
            <person name="Anantharaman K."/>
            <person name="Brown C.T."/>
            <person name="Hug L.A."/>
            <person name="Sharon I."/>
            <person name="Castelle C.J."/>
            <person name="Probst A.J."/>
            <person name="Thomas B.C."/>
            <person name="Singh A."/>
            <person name="Wilkins M.J."/>
            <person name="Karaoz U."/>
            <person name="Brodie E.L."/>
            <person name="Williams K.H."/>
            <person name="Hubbard S.S."/>
            <person name="Banfield J.F."/>
        </authorList>
    </citation>
    <scope>NUCLEOTIDE SEQUENCE [LARGE SCALE GENOMIC DNA]</scope>
</reference>
<name>A0A1F6B5C2_9BACT</name>
<gene>
    <name evidence="1" type="ORF">A3I51_05385</name>
</gene>
<dbReference type="Proteomes" id="UP000179209">
    <property type="component" value="Unassembled WGS sequence"/>
</dbReference>
<dbReference type="EMBL" id="MFKA01000027">
    <property type="protein sequence ID" value="OGG32119.1"/>
    <property type="molecule type" value="Genomic_DNA"/>
</dbReference>
<sequence length="233" mass="27626">MKINKIIKEINLLKNPQKAKILARFFKTGKGEYGEGDIFLGITVPQQRSIAKRYSDLIFPDLQKLIESPIHEYRLICLLILVEEYKKGSPKEKKNIVAFYLKNTKKINNWDLVDLSAHKILGDYLLDKNKKIIYQLAESENLWERRISILTTFNFIGKGEFEDSLKIAEILLNDKHDLIHKAVGWMLREIGKRDIEAEEVFLRKFHKSMPRTMLRYAVEKFEDKKRKYYLNKY</sequence>
<evidence type="ECO:0000313" key="2">
    <source>
        <dbReference type="Proteomes" id="UP000179209"/>
    </source>
</evidence>
<dbReference type="InterPro" id="IPR016024">
    <property type="entry name" value="ARM-type_fold"/>
</dbReference>
<dbReference type="InterPro" id="IPR014825">
    <property type="entry name" value="DNA_alkylation"/>
</dbReference>
<dbReference type="CDD" id="cd06561">
    <property type="entry name" value="AlkD_like"/>
    <property type="match status" value="1"/>
</dbReference>
<comment type="caution">
    <text evidence="1">The sequence shown here is derived from an EMBL/GenBank/DDBJ whole genome shotgun (WGS) entry which is preliminary data.</text>
</comment>
<dbReference type="Gene3D" id="1.25.10.90">
    <property type="match status" value="1"/>
</dbReference>
<dbReference type="PANTHER" id="PTHR34070:SF1">
    <property type="entry name" value="DNA ALKYLATION REPAIR PROTEIN"/>
    <property type="match status" value="1"/>
</dbReference>
<proteinExistence type="predicted"/>
<dbReference type="PANTHER" id="PTHR34070">
    <property type="entry name" value="ARMADILLO-TYPE FOLD"/>
    <property type="match status" value="1"/>
</dbReference>
<dbReference type="AlphaFoldDB" id="A0A1F6B5C2"/>
<protein>
    <submittedName>
        <fullName evidence="1">DNA alkylation repair protein</fullName>
    </submittedName>
</protein>
<dbReference type="SUPFAM" id="SSF48371">
    <property type="entry name" value="ARM repeat"/>
    <property type="match status" value="1"/>
</dbReference>
<evidence type="ECO:0000313" key="1">
    <source>
        <dbReference type="EMBL" id="OGG32119.1"/>
    </source>
</evidence>
<dbReference type="Pfam" id="PF08713">
    <property type="entry name" value="DNA_alkylation"/>
    <property type="match status" value="1"/>
</dbReference>